<evidence type="ECO:0000313" key="4">
    <source>
        <dbReference type="Proteomes" id="UP001642360"/>
    </source>
</evidence>
<evidence type="ECO:0000313" key="2">
    <source>
        <dbReference type="EMBL" id="CAK9167985.1"/>
    </source>
</evidence>
<dbReference type="AlphaFoldDB" id="A0ABC8TFF0"/>
<sequence length="71" mass="7908">MKDESKALSSELSSRTVRPAHSSSASNATRLAALLEGSHLGRAGSAKSISKTRFGIRRRRRRPGFRYLCYR</sequence>
<dbReference type="Proteomes" id="UP001642360">
    <property type="component" value="Unassembled WGS sequence"/>
</dbReference>
<feature type="region of interest" description="Disordered" evidence="1">
    <location>
        <begin position="1"/>
        <end position="26"/>
    </location>
</feature>
<name>A0ABC8TFF0_9AQUA</name>
<dbReference type="EMBL" id="CAUOFW020004977">
    <property type="protein sequence ID" value="CAK9167988.1"/>
    <property type="molecule type" value="Genomic_DNA"/>
</dbReference>
<protein>
    <submittedName>
        <fullName evidence="3">Uncharacterized protein</fullName>
    </submittedName>
</protein>
<keyword evidence="4" id="KW-1185">Reference proteome</keyword>
<dbReference type="EMBL" id="CAUOFW020004977">
    <property type="protein sequence ID" value="CAK9167985.1"/>
    <property type="molecule type" value="Genomic_DNA"/>
</dbReference>
<gene>
    <name evidence="2" type="ORF">ILEXP_LOCUS37306</name>
    <name evidence="3" type="ORF">ILEXP_LOCUS37309</name>
</gene>
<evidence type="ECO:0000256" key="1">
    <source>
        <dbReference type="SAM" id="MobiDB-lite"/>
    </source>
</evidence>
<reference evidence="3 4" key="1">
    <citation type="submission" date="2024-02" db="EMBL/GenBank/DDBJ databases">
        <authorList>
            <person name="Vignale AGUSTIN F."/>
            <person name="Sosa J E."/>
            <person name="Modenutti C."/>
        </authorList>
    </citation>
    <scope>NUCLEOTIDE SEQUENCE [LARGE SCALE GENOMIC DNA]</scope>
</reference>
<proteinExistence type="predicted"/>
<organism evidence="3 4">
    <name type="scientific">Ilex paraguariensis</name>
    <name type="common">yerba mate</name>
    <dbReference type="NCBI Taxonomy" id="185542"/>
    <lineage>
        <taxon>Eukaryota</taxon>
        <taxon>Viridiplantae</taxon>
        <taxon>Streptophyta</taxon>
        <taxon>Embryophyta</taxon>
        <taxon>Tracheophyta</taxon>
        <taxon>Spermatophyta</taxon>
        <taxon>Magnoliopsida</taxon>
        <taxon>eudicotyledons</taxon>
        <taxon>Gunneridae</taxon>
        <taxon>Pentapetalae</taxon>
        <taxon>asterids</taxon>
        <taxon>campanulids</taxon>
        <taxon>Aquifoliales</taxon>
        <taxon>Aquifoliaceae</taxon>
        <taxon>Ilex</taxon>
    </lineage>
</organism>
<comment type="caution">
    <text evidence="3">The sequence shown here is derived from an EMBL/GenBank/DDBJ whole genome shotgun (WGS) entry which is preliminary data.</text>
</comment>
<evidence type="ECO:0000313" key="3">
    <source>
        <dbReference type="EMBL" id="CAK9167988.1"/>
    </source>
</evidence>
<feature type="compositionally biased region" description="Polar residues" evidence="1">
    <location>
        <begin position="7"/>
        <end position="26"/>
    </location>
</feature>
<accession>A0ABC8TFF0</accession>